<feature type="transmembrane region" description="Helical" evidence="1">
    <location>
        <begin position="137"/>
        <end position="159"/>
    </location>
</feature>
<accession>A0AB39BW52</accession>
<dbReference type="RefSeq" id="WP_368504849.1">
    <property type="nucleotide sequence ID" value="NZ_CP162551.1"/>
</dbReference>
<protein>
    <submittedName>
        <fullName evidence="2">Uncharacterized protein</fullName>
    </submittedName>
</protein>
<dbReference type="EMBL" id="CP162551">
    <property type="protein sequence ID" value="XDI37506.1"/>
    <property type="molecule type" value="Genomic_DNA"/>
</dbReference>
<evidence type="ECO:0000313" key="2">
    <source>
        <dbReference type="EMBL" id="XDI37506.1"/>
    </source>
</evidence>
<sequence length="225" mass="26097">MNEVWSVGPLLVRQSWVVLILIVLVGYFLSVQFFYDILKRKKEESEMFWNGFFAFFVTFQFSKLVLNPSVALSDPIAVLATPSGANEWMVAWVVMSVYLWWSTREDITQRLNLFTHITGAYLHIETMYYAFFPFTTISGSIRTSVVLMMMNTFILGLIYFQHRRNEQVQRVLGQVLVFYGGVKGVLSLFISVRMLDYSLPSWFYFMIFIAGLITLSSQTKNKEAS</sequence>
<dbReference type="AlphaFoldDB" id="A0AB39BW52"/>
<keyword evidence="1" id="KW-0812">Transmembrane</keyword>
<feature type="transmembrane region" description="Helical" evidence="1">
    <location>
        <begin position="202"/>
        <end position="219"/>
    </location>
</feature>
<feature type="transmembrane region" description="Helical" evidence="1">
    <location>
        <begin position="113"/>
        <end position="131"/>
    </location>
</feature>
<keyword evidence="1" id="KW-1133">Transmembrane helix</keyword>
<gene>
    <name evidence="2" type="ORF">AB3N04_04110</name>
</gene>
<evidence type="ECO:0000256" key="1">
    <source>
        <dbReference type="SAM" id="Phobius"/>
    </source>
</evidence>
<feature type="transmembrane region" description="Helical" evidence="1">
    <location>
        <begin position="47"/>
        <end position="65"/>
    </location>
</feature>
<feature type="transmembrane region" description="Helical" evidence="1">
    <location>
        <begin position="171"/>
        <end position="190"/>
    </location>
</feature>
<feature type="transmembrane region" description="Helical" evidence="1">
    <location>
        <begin position="15"/>
        <end position="35"/>
    </location>
</feature>
<proteinExistence type="predicted"/>
<name>A0AB39BW52_9BACI</name>
<feature type="transmembrane region" description="Helical" evidence="1">
    <location>
        <begin position="85"/>
        <end position="101"/>
    </location>
</feature>
<reference evidence="2" key="1">
    <citation type="submission" date="2024-07" db="EMBL/GenBank/DDBJ databases">
        <title>Identification and characteristics of an arsenic-resistant bacterial isolate, which belongs to a novel species.</title>
        <authorList>
            <person name="Juszczyk A."/>
            <person name="Kowalczyk A."/>
            <person name="Was K."/>
            <person name="Kosowicz W."/>
            <person name="Budzyn A."/>
            <person name="Latowski D."/>
        </authorList>
    </citation>
    <scope>NUCLEOTIDE SEQUENCE</scope>
    <source>
        <strain evidence="2">As8PL</strain>
    </source>
</reference>
<keyword evidence="1" id="KW-0472">Membrane</keyword>
<organism evidence="2">
    <name type="scientific">Alkalihalophilus sp. As8PL</name>
    <dbReference type="NCBI Taxonomy" id="3237103"/>
    <lineage>
        <taxon>Bacteria</taxon>
        <taxon>Bacillati</taxon>
        <taxon>Bacillota</taxon>
        <taxon>Bacilli</taxon>
        <taxon>Bacillales</taxon>
        <taxon>Bacillaceae</taxon>
        <taxon>Alkalihalophilus</taxon>
    </lineage>
</organism>